<gene>
    <name evidence="2" type="ORF">BJX67DRAFT_381083</name>
</gene>
<dbReference type="Gene3D" id="2.60.20.10">
    <property type="entry name" value="Crystallins"/>
    <property type="match status" value="1"/>
</dbReference>
<evidence type="ECO:0000313" key="2">
    <source>
        <dbReference type="EMBL" id="KAL2867371.1"/>
    </source>
</evidence>
<evidence type="ECO:0000313" key="3">
    <source>
        <dbReference type="Proteomes" id="UP001610432"/>
    </source>
</evidence>
<feature type="signal peptide" evidence="1">
    <location>
        <begin position="1"/>
        <end position="20"/>
    </location>
</feature>
<feature type="chain" id="PRO_5045125489" evidence="1">
    <location>
        <begin position="21"/>
        <end position="119"/>
    </location>
</feature>
<accession>A0ABR4LSD8</accession>
<organism evidence="2 3">
    <name type="scientific">Aspergillus lucknowensis</name>
    <dbReference type="NCBI Taxonomy" id="176173"/>
    <lineage>
        <taxon>Eukaryota</taxon>
        <taxon>Fungi</taxon>
        <taxon>Dikarya</taxon>
        <taxon>Ascomycota</taxon>
        <taxon>Pezizomycotina</taxon>
        <taxon>Eurotiomycetes</taxon>
        <taxon>Eurotiomycetidae</taxon>
        <taxon>Eurotiales</taxon>
        <taxon>Aspergillaceae</taxon>
        <taxon>Aspergillus</taxon>
        <taxon>Aspergillus subgen. Nidulantes</taxon>
    </lineage>
</organism>
<dbReference type="EMBL" id="JBFXLQ010000019">
    <property type="protein sequence ID" value="KAL2867371.1"/>
    <property type="molecule type" value="Genomic_DNA"/>
</dbReference>
<dbReference type="GeneID" id="98148020"/>
<dbReference type="RefSeq" id="XP_070886350.1">
    <property type="nucleotide sequence ID" value="XM_071032948.1"/>
</dbReference>
<name>A0ABR4LSD8_9EURO</name>
<dbReference type="Proteomes" id="UP001610432">
    <property type="component" value="Unassembled WGS sequence"/>
</dbReference>
<proteinExistence type="predicted"/>
<evidence type="ECO:0000256" key="1">
    <source>
        <dbReference type="SAM" id="SignalP"/>
    </source>
</evidence>
<keyword evidence="1" id="KW-0732">Signal</keyword>
<protein>
    <submittedName>
        <fullName evidence="2">Uncharacterized protein</fullName>
    </submittedName>
</protein>
<sequence>MHLSLATSLAALALSSTTTAWRLDIYQDKDYKGDLNSYSGPGRAGWACHSVGDLNGETGRISSLKFWNDAENYRCCLELYDSPGCGGGQFSGWGGCNDYQYPSLGGINDYISSFATSCS</sequence>
<comment type="caution">
    <text evidence="2">The sequence shown here is derived from an EMBL/GenBank/DDBJ whole genome shotgun (WGS) entry which is preliminary data.</text>
</comment>
<reference evidence="2 3" key="1">
    <citation type="submission" date="2024-07" db="EMBL/GenBank/DDBJ databases">
        <title>Section-level genome sequencing and comparative genomics of Aspergillus sections Usti and Cavernicolus.</title>
        <authorList>
            <consortium name="Lawrence Berkeley National Laboratory"/>
            <person name="Nybo J.L."/>
            <person name="Vesth T.C."/>
            <person name="Theobald S."/>
            <person name="Frisvad J.C."/>
            <person name="Larsen T.O."/>
            <person name="Kjaerboelling I."/>
            <person name="Rothschild-Mancinelli K."/>
            <person name="Lyhne E.K."/>
            <person name="Kogle M.E."/>
            <person name="Barry K."/>
            <person name="Clum A."/>
            <person name="Na H."/>
            <person name="Ledsgaard L."/>
            <person name="Lin J."/>
            <person name="Lipzen A."/>
            <person name="Kuo A."/>
            <person name="Riley R."/>
            <person name="Mondo S."/>
            <person name="Labutti K."/>
            <person name="Haridas S."/>
            <person name="Pangalinan J."/>
            <person name="Salamov A.A."/>
            <person name="Simmons B.A."/>
            <person name="Magnuson J.K."/>
            <person name="Chen J."/>
            <person name="Drula E."/>
            <person name="Henrissat B."/>
            <person name="Wiebenga A."/>
            <person name="Lubbers R.J."/>
            <person name="Gomes A.C."/>
            <person name="Macurrencykelacurrency M.R."/>
            <person name="Stajich J."/>
            <person name="Grigoriev I.V."/>
            <person name="Mortensen U.H."/>
            <person name="De Vries R.P."/>
            <person name="Baker S.E."/>
            <person name="Andersen M.R."/>
        </authorList>
    </citation>
    <scope>NUCLEOTIDE SEQUENCE [LARGE SCALE GENOMIC DNA]</scope>
    <source>
        <strain evidence="2 3">CBS 449.75</strain>
    </source>
</reference>
<keyword evidence="3" id="KW-1185">Reference proteome</keyword>